<evidence type="ECO:0000256" key="8">
    <source>
        <dbReference type="SAM" id="Phobius"/>
    </source>
</evidence>
<proteinExistence type="inferred from homology"/>
<comment type="caution">
    <text evidence="9">The sequence shown here is derived from an EMBL/GenBank/DDBJ whole genome shotgun (WGS) entry which is preliminary data.</text>
</comment>
<evidence type="ECO:0000256" key="3">
    <source>
        <dbReference type="ARBA" id="ARBA00022448"/>
    </source>
</evidence>
<evidence type="ECO:0000256" key="1">
    <source>
        <dbReference type="ARBA" id="ARBA00004167"/>
    </source>
</evidence>
<comment type="subcellular location">
    <subcellularLocation>
        <location evidence="1">Membrane</location>
        <topology evidence="1">Single-pass membrane protein</topology>
    </subcellularLocation>
</comment>
<feature type="transmembrane region" description="Helical" evidence="8">
    <location>
        <begin position="90"/>
        <end position="116"/>
    </location>
</feature>
<accession>A0A9Q0ZZR9</accession>
<dbReference type="GO" id="GO:0016020">
    <property type="term" value="C:membrane"/>
    <property type="evidence" value="ECO:0007669"/>
    <property type="project" value="UniProtKB-SubCell"/>
</dbReference>
<dbReference type="PANTHER" id="PTHR33228:SF76">
    <property type="entry name" value="PROTEIN GLUTAMINE DUMPER 7"/>
    <property type="match status" value="1"/>
</dbReference>
<keyword evidence="3" id="KW-0813">Transport</keyword>
<keyword evidence="4 8" id="KW-0812">Transmembrane</keyword>
<dbReference type="GO" id="GO:0006865">
    <property type="term" value="P:amino acid transport"/>
    <property type="evidence" value="ECO:0007669"/>
    <property type="project" value="UniProtKB-KW"/>
</dbReference>
<dbReference type="EMBL" id="JAPFFM010000008">
    <property type="protein sequence ID" value="KAJ6752970.1"/>
    <property type="molecule type" value="Genomic_DNA"/>
</dbReference>
<dbReference type="AlphaFoldDB" id="A0A9Q0ZZR9"/>
<gene>
    <name evidence="9" type="ORF">OIU74_027750</name>
</gene>
<reference evidence="9" key="1">
    <citation type="submission" date="2022-11" db="EMBL/GenBank/DDBJ databases">
        <authorList>
            <person name="Hyden B.L."/>
            <person name="Feng K."/>
            <person name="Yates T."/>
            <person name="Jawdy S."/>
            <person name="Smart L.B."/>
            <person name="Muchero W."/>
        </authorList>
    </citation>
    <scope>NUCLEOTIDE SEQUENCE</scope>
    <source>
        <tissue evidence="9">Shoot tip</tissue>
    </source>
</reference>
<name>A0A9Q0ZZR9_9ROSI</name>
<dbReference type="InterPro" id="IPR040359">
    <property type="entry name" value="GDU"/>
</dbReference>
<evidence type="ECO:0000256" key="4">
    <source>
        <dbReference type="ARBA" id="ARBA00022692"/>
    </source>
</evidence>
<evidence type="ECO:0000313" key="9">
    <source>
        <dbReference type="EMBL" id="KAJ6752970.1"/>
    </source>
</evidence>
<evidence type="ECO:0000256" key="2">
    <source>
        <dbReference type="ARBA" id="ARBA00009977"/>
    </source>
</evidence>
<keyword evidence="5" id="KW-0029">Amino-acid transport</keyword>
<evidence type="ECO:0000256" key="6">
    <source>
        <dbReference type="ARBA" id="ARBA00022989"/>
    </source>
</evidence>
<dbReference type="GO" id="GO:0080143">
    <property type="term" value="P:regulation of amino acid export"/>
    <property type="evidence" value="ECO:0007669"/>
    <property type="project" value="InterPro"/>
</dbReference>
<comment type="similarity">
    <text evidence="2">Belongs to the GLUTAMINE DUMPER 1 (TC 9.B.60) family.</text>
</comment>
<sequence>MVGKWVLTKRDNSRRIIVHTKKESIFIFFTKPSVSWPSDQPHQTALAKEKKKLEREDKEREFLEMIRPATGSSVARGGAHGGFWHWNSPVAYVFVGLALMLGLITVALIILACSYYRKSLSNSSRREAELDEKPAKQVEIQVDFEPKVVVIMAGDENPTYLAKPVSCTCNISEKA</sequence>
<keyword evidence="7 8" id="KW-0472">Membrane</keyword>
<evidence type="ECO:0000256" key="7">
    <source>
        <dbReference type="ARBA" id="ARBA00023136"/>
    </source>
</evidence>
<dbReference type="Proteomes" id="UP001151752">
    <property type="component" value="Unassembled WGS sequence"/>
</dbReference>
<reference evidence="9" key="2">
    <citation type="journal article" date="2023" name="Int. J. Mol. Sci.">
        <title>De Novo Assembly and Annotation of 11 Diverse Shrub Willow (Salix) Genomes Reveals Novel Gene Organization in Sex-Linked Regions.</title>
        <authorList>
            <person name="Hyden B."/>
            <person name="Feng K."/>
            <person name="Yates T.B."/>
            <person name="Jawdy S."/>
            <person name="Cereghino C."/>
            <person name="Smart L.B."/>
            <person name="Muchero W."/>
        </authorList>
    </citation>
    <scope>NUCLEOTIDE SEQUENCE</scope>
    <source>
        <tissue evidence="9">Shoot tip</tissue>
    </source>
</reference>
<organism evidence="9 10">
    <name type="scientific">Salix koriyanagi</name>
    <dbReference type="NCBI Taxonomy" id="2511006"/>
    <lineage>
        <taxon>Eukaryota</taxon>
        <taxon>Viridiplantae</taxon>
        <taxon>Streptophyta</taxon>
        <taxon>Embryophyta</taxon>
        <taxon>Tracheophyta</taxon>
        <taxon>Spermatophyta</taxon>
        <taxon>Magnoliopsida</taxon>
        <taxon>eudicotyledons</taxon>
        <taxon>Gunneridae</taxon>
        <taxon>Pentapetalae</taxon>
        <taxon>rosids</taxon>
        <taxon>fabids</taxon>
        <taxon>Malpighiales</taxon>
        <taxon>Salicaceae</taxon>
        <taxon>Saliceae</taxon>
        <taxon>Salix</taxon>
    </lineage>
</organism>
<evidence type="ECO:0000256" key="5">
    <source>
        <dbReference type="ARBA" id="ARBA00022970"/>
    </source>
</evidence>
<keyword evidence="10" id="KW-1185">Reference proteome</keyword>
<evidence type="ECO:0000313" key="10">
    <source>
        <dbReference type="Proteomes" id="UP001151752"/>
    </source>
</evidence>
<keyword evidence="6 8" id="KW-1133">Transmembrane helix</keyword>
<protein>
    <submittedName>
        <fullName evidence="9">PROTEIN GLUTAMINE DUMPER 4-RELATED</fullName>
    </submittedName>
</protein>
<dbReference type="PANTHER" id="PTHR33228">
    <property type="entry name" value="PROTEIN GLUTAMINE DUMPER 4-RELATED"/>
    <property type="match status" value="1"/>
</dbReference>